<keyword evidence="2" id="KW-0479">Metal-binding</keyword>
<dbReference type="GO" id="GO:0008270">
    <property type="term" value="F:zinc ion binding"/>
    <property type="evidence" value="ECO:0007669"/>
    <property type="project" value="UniProtKB-KW"/>
</dbReference>
<dbReference type="InterPro" id="IPR001607">
    <property type="entry name" value="Znf_UBP"/>
</dbReference>
<evidence type="ECO:0000256" key="3">
    <source>
        <dbReference type="SAM" id="MobiDB-lite"/>
    </source>
</evidence>
<dbReference type="SUPFAM" id="SSF57850">
    <property type="entry name" value="RING/U-box"/>
    <property type="match status" value="1"/>
</dbReference>
<keyword evidence="6" id="KW-1185">Reference proteome</keyword>
<evidence type="ECO:0000256" key="1">
    <source>
        <dbReference type="ARBA" id="ARBA00022786"/>
    </source>
</evidence>
<reference evidence="6" key="1">
    <citation type="submission" date="2018-06" db="EMBL/GenBank/DDBJ databases">
        <title>Genome assembly of Danube salmon.</title>
        <authorList>
            <person name="Macqueen D.J."/>
            <person name="Gundappa M.K."/>
        </authorList>
    </citation>
    <scope>NUCLEOTIDE SEQUENCE [LARGE SCALE GENOMIC DNA]</scope>
</reference>
<dbReference type="STRING" id="62062.ENSHHUP00000036679"/>
<dbReference type="Pfam" id="PF02148">
    <property type="entry name" value="zf-UBP"/>
    <property type="match status" value="1"/>
</dbReference>
<feature type="domain" description="UBP-type" evidence="4">
    <location>
        <begin position="1"/>
        <end position="49"/>
    </location>
</feature>
<accession>A0A4W5MFY6</accession>
<name>A0A4W5MFY6_9TELE</name>
<reference evidence="5" key="2">
    <citation type="submission" date="2025-08" db="UniProtKB">
        <authorList>
            <consortium name="Ensembl"/>
        </authorList>
    </citation>
    <scope>IDENTIFICATION</scope>
</reference>
<keyword evidence="2" id="KW-0862">Zinc</keyword>
<proteinExistence type="predicted"/>
<feature type="region of interest" description="Disordered" evidence="3">
    <location>
        <begin position="41"/>
        <end position="79"/>
    </location>
</feature>
<dbReference type="Proteomes" id="UP000314982">
    <property type="component" value="Unassembled WGS sequence"/>
</dbReference>
<dbReference type="Gene3D" id="3.30.40.10">
    <property type="entry name" value="Zinc/RING finger domain, C3HC4 (zinc finger)"/>
    <property type="match status" value="1"/>
</dbReference>
<evidence type="ECO:0000313" key="5">
    <source>
        <dbReference type="Ensembl" id="ENSHHUP00000036679.1"/>
    </source>
</evidence>
<dbReference type="AlphaFoldDB" id="A0A4W5MFY6"/>
<dbReference type="Ensembl" id="ENSHHUT00000038146.1">
    <property type="protein sequence ID" value="ENSHHUP00000036679.1"/>
    <property type="gene ID" value="ENSHHUG00000023011.1"/>
</dbReference>
<dbReference type="PROSITE" id="PS50271">
    <property type="entry name" value="ZF_UBP"/>
    <property type="match status" value="1"/>
</dbReference>
<evidence type="ECO:0000256" key="2">
    <source>
        <dbReference type="PROSITE-ProRule" id="PRU00502"/>
    </source>
</evidence>
<feature type="compositionally biased region" description="Polar residues" evidence="3">
    <location>
        <begin position="41"/>
        <end position="63"/>
    </location>
</feature>
<sequence>QTGHNLTVNLTTLRVWCYACGKEVFLERNLDPHCLVPSTKTLTSPLTNNTQEGSRLQGRSTSLRLPPAGGCEDLGMETEEEEELRPRVLLLPSSLWSVEVW</sequence>
<evidence type="ECO:0000313" key="6">
    <source>
        <dbReference type="Proteomes" id="UP000314982"/>
    </source>
</evidence>
<reference evidence="5" key="3">
    <citation type="submission" date="2025-09" db="UniProtKB">
        <authorList>
            <consortium name="Ensembl"/>
        </authorList>
    </citation>
    <scope>IDENTIFICATION</scope>
</reference>
<evidence type="ECO:0000259" key="4">
    <source>
        <dbReference type="PROSITE" id="PS50271"/>
    </source>
</evidence>
<keyword evidence="1" id="KW-0833">Ubl conjugation pathway</keyword>
<protein>
    <recommendedName>
        <fullName evidence="4">UBP-type domain-containing protein</fullName>
    </recommendedName>
</protein>
<keyword evidence="2" id="KW-0863">Zinc-finger</keyword>
<dbReference type="InterPro" id="IPR013083">
    <property type="entry name" value="Znf_RING/FYVE/PHD"/>
</dbReference>
<organism evidence="5 6">
    <name type="scientific">Hucho hucho</name>
    <name type="common">huchen</name>
    <dbReference type="NCBI Taxonomy" id="62062"/>
    <lineage>
        <taxon>Eukaryota</taxon>
        <taxon>Metazoa</taxon>
        <taxon>Chordata</taxon>
        <taxon>Craniata</taxon>
        <taxon>Vertebrata</taxon>
        <taxon>Euteleostomi</taxon>
        <taxon>Actinopterygii</taxon>
        <taxon>Neopterygii</taxon>
        <taxon>Teleostei</taxon>
        <taxon>Protacanthopterygii</taxon>
        <taxon>Salmoniformes</taxon>
        <taxon>Salmonidae</taxon>
        <taxon>Salmoninae</taxon>
        <taxon>Hucho</taxon>
    </lineage>
</organism>